<dbReference type="EMBL" id="CP036316">
    <property type="protein sequence ID" value="QDT65257.1"/>
    <property type="molecule type" value="Genomic_DNA"/>
</dbReference>
<gene>
    <name evidence="2" type="ORF">V22_25040</name>
</gene>
<dbReference type="Pfam" id="PF07596">
    <property type="entry name" value="SBP_bac_10"/>
    <property type="match status" value="1"/>
</dbReference>
<reference evidence="2 3" key="1">
    <citation type="submission" date="2019-02" db="EMBL/GenBank/DDBJ databases">
        <title>Deep-cultivation of Planctomycetes and their phenomic and genomic characterization uncovers novel biology.</title>
        <authorList>
            <person name="Wiegand S."/>
            <person name="Jogler M."/>
            <person name="Boedeker C."/>
            <person name="Pinto D."/>
            <person name="Vollmers J."/>
            <person name="Rivas-Marin E."/>
            <person name="Kohn T."/>
            <person name="Peeters S.H."/>
            <person name="Heuer A."/>
            <person name="Rast P."/>
            <person name="Oberbeckmann S."/>
            <person name="Bunk B."/>
            <person name="Jeske O."/>
            <person name="Meyerdierks A."/>
            <person name="Storesund J.E."/>
            <person name="Kallscheuer N."/>
            <person name="Luecker S."/>
            <person name="Lage O.M."/>
            <person name="Pohl T."/>
            <person name="Merkel B.J."/>
            <person name="Hornburger P."/>
            <person name="Mueller R.-W."/>
            <person name="Bruemmer F."/>
            <person name="Labrenz M."/>
            <person name="Spormann A.M."/>
            <person name="Op den Camp H."/>
            <person name="Overmann J."/>
            <person name="Amann R."/>
            <person name="Jetten M.S.M."/>
            <person name="Mascher T."/>
            <person name="Medema M.H."/>
            <person name="Devos D.P."/>
            <person name="Kaster A.-K."/>
            <person name="Ovreas L."/>
            <person name="Rohde M."/>
            <person name="Galperin M.Y."/>
            <person name="Jogler C."/>
        </authorList>
    </citation>
    <scope>NUCLEOTIDE SEQUENCE [LARGE SCALE GENOMIC DNA]</scope>
    <source>
        <strain evidence="2 3">V22</strain>
    </source>
</reference>
<dbReference type="KEGG" id="chya:V22_25040"/>
<proteinExistence type="predicted"/>
<dbReference type="NCBIfam" id="TIGR02532">
    <property type="entry name" value="IV_pilin_GFxxxE"/>
    <property type="match status" value="1"/>
</dbReference>
<evidence type="ECO:0000259" key="1">
    <source>
        <dbReference type="Pfam" id="PF07596"/>
    </source>
</evidence>
<sequence>MNRRAFTLIELLVVIAIIAILIALLLPAVQQAREAARRSTCKNKFKQVGLAIHNYHDTHIAFPLSHHLGGNRGAACTWNSGINDEYKFGWGVMILPYLDQTAVYNGFVFESNYNASANLIGQTNLHNGGAIVVAFQCPSDPQSDFRCNRTSGINNGGVTDDLGRTNMSGVADSQDWACNTSGGGWGRLDGDGTLVNANNLKFKDITDGLSNTIMVAEITGGVSGSNECQNWVCSNHTDAGHGINGPNTVPGGVTNWVRNDRERLMGFSSYHVGGCHCLLADGSVQFVSENVDDATLQAQATRAGGEVTGEW</sequence>
<evidence type="ECO:0000313" key="3">
    <source>
        <dbReference type="Proteomes" id="UP000319976"/>
    </source>
</evidence>
<dbReference type="InterPro" id="IPR045584">
    <property type="entry name" value="Pilin-like"/>
</dbReference>
<dbReference type="RefSeq" id="WP_231734002.1">
    <property type="nucleotide sequence ID" value="NZ_CP036316.1"/>
</dbReference>
<dbReference type="InterPro" id="IPR027558">
    <property type="entry name" value="Pre_pil_HX9DG_C"/>
</dbReference>
<keyword evidence="3" id="KW-1185">Reference proteome</keyword>
<dbReference type="Pfam" id="PF07963">
    <property type="entry name" value="N_methyl"/>
    <property type="match status" value="1"/>
</dbReference>
<protein>
    <submittedName>
        <fullName evidence="2">Putative major pilin subunit</fullName>
    </submittedName>
</protein>
<evidence type="ECO:0000313" key="2">
    <source>
        <dbReference type="EMBL" id="QDT65257.1"/>
    </source>
</evidence>
<dbReference type="InterPro" id="IPR012902">
    <property type="entry name" value="N_methyl_site"/>
</dbReference>
<dbReference type="PANTHER" id="PTHR30093">
    <property type="entry name" value="GENERAL SECRETION PATHWAY PROTEIN G"/>
    <property type="match status" value="1"/>
</dbReference>
<dbReference type="PANTHER" id="PTHR30093:SF2">
    <property type="entry name" value="TYPE II SECRETION SYSTEM PROTEIN H"/>
    <property type="match status" value="1"/>
</dbReference>
<feature type="domain" description="DUF1559" evidence="1">
    <location>
        <begin position="30"/>
        <end position="293"/>
    </location>
</feature>
<dbReference type="Gene3D" id="3.30.700.10">
    <property type="entry name" value="Glycoprotein, Type 4 Pilin"/>
    <property type="match status" value="1"/>
</dbReference>
<name>A0A517TA57_9PLAN</name>
<dbReference type="AlphaFoldDB" id="A0A517TA57"/>
<accession>A0A517TA57</accession>
<dbReference type="NCBIfam" id="TIGR04294">
    <property type="entry name" value="pre_pil_HX9DG"/>
    <property type="match status" value="1"/>
</dbReference>
<organism evidence="2 3">
    <name type="scientific">Calycomorphotria hydatis</name>
    <dbReference type="NCBI Taxonomy" id="2528027"/>
    <lineage>
        <taxon>Bacteria</taxon>
        <taxon>Pseudomonadati</taxon>
        <taxon>Planctomycetota</taxon>
        <taxon>Planctomycetia</taxon>
        <taxon>Planctomycetales</taxon>
        <taxon>Planctomycetaceae</taxon>
        <taxon>Calycomorphotria</taxon>
    </lineage>
</organism>
<dbReference type="Proteomes" id="UP000319976">
    <property type="component" value="Chromosome"/>
</dbReference>
<dbReference type="InterPro" id="IPR011453">
    <property type="entry name" value="DUF1559"/>
</dbReference>
<dbReference type="SUPFAM" id="SSF54523">
    <property type="entry name" value="Pili subunits"/>
    <property type="match status" value="1"/>
</dbReference>